<evidence type="ECO:0008006" key="3">
    <source>
        <dbReference type="Google" id="ProtNLM"/>
    </source>
</evidence>
<dbReference type="SUPFAM" id="SSF53474">
    <property type="entry name" value="alpha/beta-Hydrolases"/>
    <property type="match status" value="1"/>
</dbReference>
<comment type="caution">
    <text evidence="1">The sequence shown here is derived from an EMBL/GenBank/DDBJ whole genome shotgun (WGS) entry which is preliminary data.</text>
</comment>
<gene>
    <name evidence="1" type="ORF">HNQ51_003781</name>
</gene>
<evidence type="ECO:0000313" key="1">
    <source>
        <dbReference type="EMBL" id="MBB5206435.1"/>
    </source>
</evidence>
<proteinExistence type="predicted"/>
<evidence type="ECO:0000313" key="2">
    <source>
        <dbReference type="Proteomes" id="UP000554837"/>
    </source>
</evidence>
<organism evidence="1 2">
    <name type="scientific">Inhella inkyongensis</name>
    <dbReference type="NCBI Taxonomy" id="392593"/>
    <lineage>
        <taxon>Bacteria</taxon>
        <taxon>Pseudomonadati</taxon>
        <taxon>Pseudomonadota</taxon>
        <taxon>Betaproteobacteria</taxon>
        <taxon>Burkholderiales</taxon>
        <taxon>Sphaerotilaceae</taxon>
        <taxon>Inhella</taxon>
    </lineage>
</organism>
<accession>A0A840S7I2</accession>
<sequence length="184" mass="20168">MTPPTIADLLKYADLQMAAEAFLLGDSGKPYAGTLLIEALKRGNDHASRFTEAQAKRFDEFWEVVAQQPNTHTGFSGTVFKCKKDDPLTGAKADDVVMCFRSTEFVDDAARDNESTNVLEIKETGFAWGQLRDMEAWYQKLIQDGKLVEGQFSLTGYSLGGHLASAVNEMHPTAANAGSFRHAA</sequence>
<dbReference type="EMBL" id="JACHHO010000013">
    <property type="protein sequence ID" value="MBB5206435.1"/>
    <property type="molecule type" value="Genomic_DNA"/>
</dbReference>
<dbReference type="Proteomes" id="UP000554837">
    <property type="component" value="Unassembled WGS sequence"/>
</dbReference>
<keyword evidence="2" id="KW-1185">Reference proteome</keyword>
<reference evidence="1 2" key="1">
    <citation type="submission" date="2020-08" db="EMBL/GenBank/DDBJ databases">
        <title>Genomic Encyclopedia of Type Strains, Phase IV (KMG-IV): sequencing the most valuable type-strain genomes for metagenomic binning, comparative biology and taxonomic classification.</title>
        <authorList>
            <person name="Goeker M."/>
        </authorList>
    </citation>
    <scope>NUCLEOTIDE SEQUENCE [LARGE SCALE GENOMIC DNA]</scope>
    <source>
        <strain evidence="1 2">DSM 23958</strain>
    </source>
</reference>
<name>A0A840S7I2_9BURK</name>
<protein>
    <recommendedName>
        <fullName evidence="3">Fungal lipase-like domain-containing protein</fullName>
    </recommendedName>
</protein>
<dbReference type="AlphaFoldDB" id="A0A840S7I2"/>
<dbReference type="InterPro" id="IPR029058">
    <property type="entry name" value="AB_hydrolase_fold"/>
</dbReference>
<dbReference type="RefSeq" id="WP_138856473.1">
    <property type="nucleotide sequence ID" value="NZ_CP040709.1"/>
</dbReference>
<dbReference type="OrthoDB" id="8878828at2"/>